<dbReference type="Gene3D" id="3.40.190.10">
    <property type="entry name" value="Periplasmic binding protein-like II"/>
    <property type="match status" value="1"/>
</dbReference>
<evidence type="ECO:0000256" key="1">
    <source>
        <dbReference type="ARBA" id="ARBA00004418"/>
    </source>
</evidence>
<feature type="domain" description="Solute-binding protein family 5" evidence="6">
    <location>
        <begin position="67"/>
        <end position="446"/>
    </location>
</feature>
<evidence type="ECO:0000256" key="3">
    <source>
        <dbReference type="ARBA" id="ARBA00022448"/>
    </source>
</evidence>
<dbReference type="Proteomes" id="UP000220836">
    <property type="component" value="Unassembled WGS sequence"/>
</dbReference>
<evidence type="ECO:0000313" key="7">
    <source>
        <dbReference type="EMBL" id="SMX42051.1"/>
    </source>
</evidence>
<comment type="similarity">
    <text evidence="2">Belongs to the bacterial solute-binding protein 5 family.</text>
</comment>
<dbReference type="InterPro" id="IPR039424">
    <property type="entry name" value="SBP_5"/>
</dbReference>
<feature type="signal peptide" evidence="5">
    <location>
        <begin position="1"/>
        <end position="22"/>
    </location>
</feature>
<evidence type="ECO:0000259" key="6">
    <source>
        <dbReference type="Pfam" id="PF00496"/>
    </source>
</evidence>
<dbReference type="EMBL" id="FXYH01000007">
    <property type="protein sequence ID" value="SMX42051.1"/>
    <property type="molecule type" value="Genomic_DNA"/>
</dbReference>
<dbReference type="AlphaFoldDB" id="A0A238KGZ7"/>
<feature type="chain" id="PRO_5012082434" evidence="5">
    <location>
        <begin position="23"/>
        <end position="531"/>
    </location>
</feature>
<organism evidence="7 8">
    <name type="scientific">Pelagimonas varians</name>
    <dbReference type="NCBI Taxonomy" id="696760"/>
    <lineage>
        <taxon>Bacteria</taxon>
        <taxon>Pseudomonadati</taxon>
        <taxon>Pseudomonadota</taxon>
        <taxon>Alphaproteobacteria</taxon>
        <taxon>Rhodobacterales</taxon>
        <taxon>Roseobacteraceae</taxon>
        <taxon>Pelagimonas</taxon>
    </lineage>
</organism>
<evidence type="ECO:0000256" key="5">
    <source>
        <dbReference type="SAM" id="SignalP"/>
    </source>
</evidence>
<protein>
    <submittedName>
        <fullName evidence="7">Glutathione-binding protein GsiB</fullName>
    </submittedName>
</protein>
<keyword evidence="8" id="KW-1185">Reference proteome</keyword>
<dbReference type="RefSeq" id="WP_176527088.1">
    <property type="nucleotide sequence ID" value="NZ_FXYH01000007.1"/>
</dbReference>
<dbReference type="PIRSF" id="PIRSF002741">
    <property type="entry name" value="MppA"/>
    <property type="match status" value="1"/>
</dbReference>
<dbReference type="GO" id="GO:0030288">
    <property type="term" value="C:outer membrane-bounded periplasmic space"/>
    <property type="evidence" value="ECO:0007669"/>
    <property type="project" value="UniProtKB-ARBA"/>
</dbReference>
<dbReference type="Gene3D" id="3.10.105.10">
    <property type="entry name" value="Dipeptide-binding Protein, Domain 3"/>
    <property type="match status" value="1"/>
</dbReference>
<dbReference type="GO" id="GO:0015833">
    <property type="term" value="P:peptide transport"/>
    <property type="evidence" value="ECO:0007669"/>
    <property type="project" value="TreeGrafter"/>
</dbReference>
<evidence type="ECO:0000256" key="2">
    <source>
        <dbReference type="ARBA" id="ARBA00005695"/>
    </source>
</evidence>
<dbReference type="GO" id="GO:0043190">
    <property type="term" value="C:ATP-binding cassette (ABC) transporter complex"/>
    <property type="evidence" value="ECO:0007669"/>
    <property type="project" value="InterPro"/>
</dbReference>
<evidence type="ECO:0000256" key="4">
    <source>
        <dbReference type="ARBA" id="ARBA00022729"/>
    </source>
</evidence>
<name>A0A238KGZ7_9RHOB</name>
<keyword evidence="3" id="KW-0813">Transport</keyword>
<comment type="subcellular location">
    <subcellularLocation>
        <location evidence="1">Periplasm</location>
    </subcellularLocation>
</comment>
<dbReference type="Gene3D" id="3.90.76.10">
    <property type="entry name" value="Dipeptide-binding Protein, Domain 1"/>
    <property type="match status" value="1"/>
</dbReference>
<dbReference type="GO" id="GO:1904680">
    <property type="term" value="F:peptide transmembrane transporter activity"/>
    <property type="evidence" value="ECO:0007669"/>
    <property type="project" value="TreeGrafter"/>
</dbReference>
<dbReference type="PANTHER" id="PTHR30290:SF9">
    <property type="entry name" value="OLIGOPEPTIDE-BINDING PROTEIN APPA"/>
    <property type="match status" value="1"/>
</dbReference>
<accession>A0A238KGZ7</accession>
<dbReference type="InterPro" id="IPR030678">
    <property type="entry name" value="Peptide/Ni-bd"/>
</dbReference>
<gene>
    <name evidence="7" type="primary">gsiB_1</name>
    <name evidence="7" type="ORF">PEV8663_02406</name>
</gene>
<proteinExistence type="inferred from homology"/>
<evidence type="ECO:0000313" key="8">
    <source>
        <dbReference type="Proteomes" id="UP000220836"/>
    </source>
</evidence>
<reference evidence="7 8" key="1">
    <citation type="submission" date="2017-05" db="EMBL/GenBank/DDBJ databases">
        <authorList>
            <person name="Song R."/>
            <person name="Chenine A.L."/>
            <person name="Ruprecht R.M."/>
        </authorList>
    </citation>
    <scope>NUCLEOTIDE SEQUENCE [LARGE SCALE GENOMIC DNA]</scope>
    <source>
        <strain evidence="7 8">CECT 8663</strain>
    </source>
</reference>
<sequence length="531" mass="57889">MNTIKLMLSATALTSVVASAVAAETTFRYGFQGSLGSLDPYSLSETFTLGTLTNVYEGLTRRDENLQIQPGLAESWEIIEPTRWRFNLRQGVKFHNGNDFTAADVVFSANRVRSEGSDLKARIPTDAEFIAVDDHTVDVVLSSANPILHSEWHTWMIVDQEWTVTTDSVQVTTAADTSVTTISQETNGTGPFMIAEHTTGVETNFTANAGWWGWNGKAPNVDRVEFKTIAADATRVAALLSGEMDLVYPVPPQDIGRVESNAATSALVGPELRTIFLGMDQARDVLTYSNVTDANPLQDVRVRQAFYHAIDAVAISARIMRGQATPSALMLAPSLFSGSGAFERLAYDPELSKQLLADAGYPDGFEIQLDCPNDRYVNDEAICQAVAAMMARAGITVNVNAQPKAQFFARVLAAGGYDTSFYLLGWSPSSFDSWNVLTQLHGCRTQNEGTGPFNIGGYCNLKVDELAAQVLVENDAAKRDELIAQAYKMTTDDVAYLPLHQQGLAWGVSEKFSVAQRADNIFRFSLITAAK</sequence>
<dbReference type="InterPro" id="IPR000914">
    <property type="entry name" value="SBP_5_dom"/>
</dbReference>
<dbReference type="SUPFAM" id="SSF53850">
    <property type="entry name" value="Periplasmic binding protein-like II"/>
    <property type="match status" value="1"/>
</dbReference>
<dbReference type="CDD" id="cd08498">
    <property type="entry name" value="PBP2_NikA_DppA_OppA_like_2"/>
    <property type="match status" value="1"/>
</dbReference>
<keyword evidence="4 5" id="KW-0732">Signal</keyword>
<dbReference type="PANTHER" id="PTHR30290">
    <property type="entry name" value="PERIPLASMIC BINDING COMPONENT OF ABC TRANSPORTER"/>
    <property type="match status" value="1"/>
</dbReference>
<dbReference type="Pfam" id="PF00496">
    <property type="entry name" value="SBP_bac_5"/>
    <property type="match status" value="1"/>
</dbReference>